<dbReference type="GO" id="GO:0008685">
    <property type="term" value="F:2-C-methyl-D-erythritol 2,4-cyclodiphosphate synthase activity"/>
    <property type="evidence" value="ECO:0007669"/>
    <property type="project" value="UniProtKB-UniRule"/>
</dbReference>
<evidence type="ECO:0000313" key="17">
    <source>
        <dbReference type="Proteomes" id="UP000244978"/>
    </source>
</evidence>
<dbReference type="CDD" id="cd00554">
    <property type="entry name" value="MECDP_synthase"/>
    <property type="match status" value="1"/>
</dbReference>
<comment type="function">
    <text evidence="14">Bifunctional enzyme that catalyzes the formation of 4-diphosphocytidyl-2-C-methyl-D-erythritol from CTP and 2-C-methyl-D-erythritol 4-phosphate (MEP) (IspD), and catalyzes the conversion of 4-diphosphocytidyl-2-C-methyl-D-erythritol 2-phosphate (CDP-ME2P) to 2-C-methyl-D-erythritol 2,4-cyclodiphosphate (ME-CPP) with a corresponding release of cytidine 5-monophosphate (CMP) (IspF).</text>
</comment>
<organism evidence="16 17">
    <name type="scientific">Homoserinimonas hongtaonis</name>
    <dbReference type="NCBI Taxonomy" id="2079791"/>
    <lineage>
        <taxon>Bacteria</taxon>
        <taxon>Bacillati</taxon>
        <taxon>Actinomycetota</taxon>
        <taxon>Actinomycetes</taxon>
        <taxon>Micrococcales</taxon>
        <taxon>Microbacteriaceae</taxon>
        <taxon>Homoserinimonas</taxon>
    </lineage>
</organism>
<feature type="binding site" evidence="14">
    <location>
        <begin position="274"/>
        <end position="275"/>
    </location>
    <ligand>
        <name>4-CDP-2-C-methyl-D-erythritol 2-phosphate</name>
        <dbReference type="ChEBI" id="CHEBI:57919"/>
    </ligand>
</feature>
<dbReference type="HAMAP" id="MF_00108">
    <property type="entry name" value="IspD"/>
    <property type="match status" value="1"/>
</dbReference>
<comment type="similarity">
    <text evidence="7">Belongs to the IspD/TarI cytidylyltransferase family. IspD subfamily.</text>
</comment>
<dbReference type="SUPFAM" id="SSF53448">
    <property type="entry name" value="Nucleotide-diphospho-sugar transferases"/>
    <property type="match status" value="1"/>
</dbReference>
<evidence type="ECO:0000256" key="11">
    <source>
        <dbReference type="ARBA" id="ARBA00023229"/>
    </source>
</evidence>
<keyword evidence="11 14" id="KW-0414">Isoprene biosynthesis</keyword>
<evidence type="ECO:0000256" key="6">
    <source>
        <dbReference type="ARBA" id="ARBA00008480"/>
    </source>
</evidence>
<evidence type="ECO:0000256" key="7">
    <source>
        <dbReference type="ARBA" id="ARBA00009789"/>
    </source>
</evidence>
<feature type="binding site" evidence="14">
    <location>
        <begin position="369"/>
        <end position="372"/>
    </location>
    <ligand>
        <name>4-CDP-2-C-methyl-D-erythritol 2-phosphate</name>
        <dbReference type="ChEBI" id="CHEBI:57919"/>
    </ligand>
</feature>
<dbReference type="HAMAP" id="MF_01520">
    <property type="entry name" value="IspDF"/>
    <property type="match status" value="1"/>
</dbReference>
<evidence type="ECO:0000256" key="1">
    <source>
        <dbReference type="ARBA" id="ARBA00000200"/>
    </source>
</evidence>
<dbReference type="GO" id="GO:0019288">
    <property type="term" value="P:isopentenyl diphosphate biosynthetic process, methylerythritol 4-phosphate pathway"/>
    <property type="evidence" value="ECO:0007669"/>
    <property type="project" value="UniProtKB-UniRule"/>
</dbReference>
<dbReference type="InterPro" id="IPR003526">
    <property type="entry name" value="MECDP_synthase"/>
</dbReference>
<evidence type="ECO:0000256" key="8">
    <source>
        <dbReference type="ARBA" id="ARBA00022679"/>
    </source>
</evidence>
<keyword evidence="12 14" id="KW-0456">Lyase</keyword>
<dbReference type="InterPro" id="IPR029044">
    <property type="entry name" value="Nucleotide-diphossugar_trans"/>
</dbReference>
<dbReference type="GO" id="GO:0050518">
    <property type="term" value="F:2-C-methyl-D-erythritol 4-phosphate cytidylyltransferase activity"/>
    <property type="evidence" value="ECO:0007669"/>
    <property type="project" value="UniProtKB-UniRule"/>
</dbReference>
<feature type="site" description="Transition state stabilizer" evidence="14">
    <location>
        <position position="370"/>
    </location>
</feature>
<gene>
    <name evidence="14" type="primary">ispDF</name>
    <name evidence="16" type="ORF">DF220_10300</name>
</gene>
<evidence type="ECO:0000256" key="3">
    <source>
        <dbReference type="ARBA" id="ARBA00001968"/>
    </source>
</evidence>
<protein>
    <recommendedName>
        <fullName evidence="14">Bifunctional enzyme IspD/IspF</fullName>
    </recommendedName>
    <domain>
        <recommendedName>
            <fullName evidence="14">2-C-methyl-D-erythritol 4-phosphate cytidylyltransferase</fullName>
            <ecNumber evidence="14">2.7.7.60</ecNumber>
        </recommendedName>
        <alternativeName>
            <fullName evidence="14">4-diphosphocytidyl-2C-methyl-D-erythritol synthase</fullName>
        </alternativeName>
        <alternativeName>
            <fullName evidence="14">MEP cytidylyltransferase</fullName>
            <shortName evidence="14">MCT</shortName>
        </alternativeName>
    </domain>
    <domain>
        <recommendedName>
            <fullName evidence="14">2-C-methyl-D-erythritol 2,4-cyclodiphosphate synthase</fullName>
            <shortName evidence="14">MECDP-synthase</shortName>
            <shortName evidence="14">MECPP-synthase</shortName>
            <shortName evidence="14">MECPS</shortName>
            <ecNumber evidence="14">4.6.1.12</ecNumber>
        </recommendedName>
    </domain>
</protein>
<evidence type="ECO:0000256" key="12">
    <source>
        <dbReference type="ARBA" id="ARBA00023239"/>
    </source>
</evidence>
<comment type="cofactor">
    <cofactor evidence="3 14">
        <name>a divalent metal cation</name>
        <dbReference type="ChEBI" id="CHEBI:60240"/>
    </cofactor>
</comment>
<dbReference type="EC" id="4.6.1.12" evidence="14"/>
<dbReference type="UniPathway" id="UPA00056">
    <property type="reaction ID" value="UER00093"/>
</dbReference>
<feature type="binding site" evidence="14">
    <location>
        <begin position="248"/>
        <end position="250"/>
    </location>
    <ligand>
        <name>4-CDP-2-C-methyl-D-erythritol 2-phosphate</name>
        <dbReference type="ChEBI" id="CHEBI:57919"/>
    </ligand>
</feature>
<comment type="similarity">
    <text evidence="14">In the N-terminal section; belongs to the IspD/TarI cytidylyltransferase family. IspD subfamily.</text>
</comment>
<dbReference type="RefSeq" id="WP_108997935.1">
    <property type="nucleotide sequence ID" value="NZ_QEEX01000001.1"/>
</dbReference>
<dbReference type="InterPro" id="IPR036571">
    <property type="entry name" value="MECDP_synthase_sf"/>
</dbReference>
<keyword evidence="10 14" id="KW-0479">Metal-binding</keyword>
<dbReference type="FunFam" id="3.30.1330.50:FF:000003">
    <property type="entry name" value="2-C-methyl-D-erythritol 2,4-cyclodiphosphate synthase"/>
    <property type="match status" value="1"/>
</dbReference>
<dbReference type="InterPro" id="IPR026596">
    <property type="entry name" value="IspD/F"/>
</dbReference>
<feature type="domain" description="2-C-methyl-D-erythritol 2,4-cyclodiphosphate synthase" evidence="15">
    <location>
        <begin position="242"/>
        <end position="391"/>
    </location>
</feature>
<dbReference type="InterPro" id="IPR034683">
    <property type="entry name" value="IspD/TarI"/>
</dbReference>
<feature type="site" description="Positions MEP for the nucleophilic attack" evidence="14">
    <location>
        <position position="213"/>
    </location>
</feature>
<feature type="binding site" evidence="14">
    <location>
        <begin position="296"/>
        <end position="298"/>
    </location>
    <ligand>
        <name>4-CDP-2-C-methyl-D-erythritol 2-phosphate</name>
        <dbReference type="ChEBI" id="CHEBI:57919"/>
    </ligand>
</feature>
<dbReference type="GO" id="GO:0046872">
    <property type="term" value="F:metal ion binding"/>
    <property type="evidence" value="ECO:0007669"/>
    <property type="project" value="UniProtKB-KW"/>
</dbReference>
<dbReference type="CDD" id="cd02516">
    <property type="entry name" value="CDP-ME_synthetase"/>
    <property type="match status" value="1"/>
</dbReference>
<feature type="binding site" evidence="14">
    <location>
        <position position="376"/>
    </location>
    <ligand>
        <name>4-CDP-2-C-methyl-D-erythritol 2-phosphate</name>
        <dbReference type="ChEBI" id="CHEBI:57919"/>
    </ligand>
</feature>
<dbReference type="InterPro" id="IPR020555">
    <property type="entry name" value="MECDP_synthase_CS"/>
</dbReference>
<dbReference type="EMBL" id="QEEX01000001">
    <property type="protein sequence ID" value="PWB98175.1"/>
    <property type="molecule type" value="Genomic_DNA"/>
</dbReference>
<dbReference type="NCBIfam" id="TIGR00151">
    <property type="entry name" value="ispF"/>
    <property type="match status" value="1"/>
</dbReference>
<reference evidence="17" key="1">
    <citation type="submission" date="2018-04" db="EMBL/GenBank/DDBJ databases">
        <authorList>
            <person name="Liu S."/>
            <person name="Wang Z."/>
            <person name="Li J."/>
        </authorList>
    </citation>
    <scope>NUCLEOTIDE SEQUENCE [LARGE SCALE GENOMIC DNA]</scope>
    <source>
        <strain evidence="17">S1194</strain>
    </source>
</reference>
<dbReference type="EC" id="2.7.7.60" evidence="14"/>
<name>A0A2U1T2R4_9MICO</name>
<comment type="similarity">
    <text evidence="14">In the C-terminal section; belongs to the IspF family.</text>
</comment>
<feature type="binding site" evidence="14">
    <location>
        <position position="379"/>
    </location>
    <ligand>
        <name>4-CDP-2-C-methyl-D-erythritol 2-phosphate</name>
        <dbReference type="ChEBI" id="CHEBI:57919"/>
    </ligand>
</feature>
<feature type="site" description="Transition state stabilizer" evidence="14">
    <location>
        <position position="18"/>
    </location>
</feature>
<keyword evidence="9 14" id="KW-0548">Nucleotidyltransferase</keyword>
<evidence type="ECO:0000313" key="16">
    <source>
        <dbReference type="EMBL" id="PWB98175.1"/>
    </source>
</evidence>
<dbReference type="PROSITE" id="PS01350">
    <property type="entry name" value="ISPF"/>
    <property type="match status" value="1"/>
</dbReference>
<dbReference type="HAMAP" id="MF_00107">
    <property type="entry name" value="IspF"/>
    <property type="match status" value="1"/>
</dbReference>
<comment type="caution">
    <text evidence="14">Lacks conserved residue(s) required for the propagation of feature annotation.</text>
</comment>
<feature type="binding site" evidence="14">
    <location>
        <position position="248"/>
    </location>
    <ligand>
        <name>a divalent metal cation</name>
        <dbReference type="ChEBI" id="CHEBI:60240"/>
    </ligand>
</feature>
<dbReference type="InterPro" id="IPR001228">
    <property type="entry name" value="IspD"/>
</dbReference>
<comment type="pathway">
    <text evidence="4 14">Isoprenoid biosynthesis; isopentenyl diphosphate biosynthesis via DXP pathway; isopentenyl diphosphate from 1-deoxy-D-xylulose 5-phosphate: step 4/6.</text>
</comment>
<feature type="site" description="Positions MEP for the nucleophilic attack" evidence="14">
    <location>
        <position position="160"/>
    </location>
</feature>
<keyword evidence="17" id="KW-1185">Reference proteome</keyword>
<dbReference type="FunFam" id="3.90.550.10:FF:000003">
    <property type="entry name" value="2-C-methyl-D-erythritol 4-phosphate cytidylyltransferase"/>
    <property type="match status" value="1"/>
</dbReference>
<comment type="catalytic activity">
    <reaction evidence="1 14">
        <text>4-CDP-2-C-methyl-D-erythritol 2-phosphate = 2-C-methyl-D-erythritol 2,4-cyclic diphosphate + CMP</text>
        <dbReference type="Rhea" id="RHEA:23864"/>
        <dbReference type="ChEBI" id="CHEBI:57919"/>
        <dbReference type="ChEBI" id="CHEBI:58483"/>
        <dbReference type="ChEBI" id="CHEBI:60377"/>
        <dbReference type="EC" id="4.6.1.12"/>
    </reaction>
</comment>
<comment type="caution">
    <text evidence="16">The sequence shown here is derived from an EMBL/GenBank/DDBJ whole genome shotgun (WGS) entry which is preliminary data.</text>
</comment>
<evidence type="ECO:0000259" key="15">
    <source>
        <dbReference type="Pfam" id="PF02542"/>
    </source>
</evidence>
<feature type="site" description="Transition state stabilizer" evidence="14">
    <location>
        <position position="274"/>
    </location>
</feature>
<comment type="similarity">
    <text evidence="6">Belongs to the IspF family.</text>
</comment>
<dbReference type="Pfam" id="PF02542">
    <property type="entry name" value="YgbB"/>
    <property type="match status" value="1"/>
</dbReference>
<dbReference type="InterPro" id="IPR018294">
    <property type="entry name" value="ISPD_synthase_CS"/>
</dbReference>
<proteinExistence type="inferred from homology"/>
<dbReference type="PROSITE" id="PS01295">
    <property type="entry name" value="ISPD"/>
    <property type="match status" value="1"/>
</dbReference>
<evidence type="ECO:0000256" key="10">
    <source>
        <dbReference type="ARBA" id="ARBA00022723"/>
    </source>
</evidence>
<dbReference type="SUPFAM" id="SSF69765">
    <property type="entry name" value="IpsF-like"/>
    <property type="match status" value="1"/>
</dbReference>
<dbReference type="Gene3D" id="3.30.1330.50">
    <property type="entry name" value="2-C-methyl-D-erythritol 2,4-cyclodiphosphate synthase"/>
    <property type="match status" value="1"/>
</dbReference>
<keyword evidence="8 14" id="KW-0808">Transferase</keyword>
<evidence type="ECO:0000256" key="5">
    <source>
        <dbReference type="ARBA" id="ARBA00004787"/>
    </source>
</evidence>
<evidence type="ECO:0000256" key="13">
    <source>
        <dbReference type="ARBA" id="ARBA00023268"/>
    </source>
</evidence>
<keyword evidence="13 14" id="KW-0511">Multifunctional enzyme</keyword>
<dbReference type="PANTHER" id="PTHR43181">
    <property type="entry name" value="2-C-METHYL-D-ERYTHRITOL 2,4-CYCLODIPHOSPHATE SYNTHASE, CHLOROPLASTIC"/>
    <property type="match status" value="1"/>
</dbReference>
<evidence type="ECO:0000256" key="14">
    <source>
        <dbReference type="HAMAP-Rule" id="MF_01520"/>
    </source>
</evidence>
<feature type="site" description="Transition state stabilizer" evidence="14">
    <location>
        <position position="25"/>
    </location>
</feature>
<evidence type="ECO:0000256" key="4">
    <source>
        <dbReference type="ARBA" id="ARBA00004709"/>
    </source>
</evidence>
<feature type="binding site" evidence="14">
    <location>
        <position position="250"/>
    </location>
    <ligand>
        <name>a divalent metal cation</name>
        <dbReference type="ChEBI" id="CHEBI:60240"/>
    </ligand>
</feature>
<dbReference type="AlphaFoldDB" id="A0A2U1T2R4"/>
<accession>A0A2U1T2R4</accession>
<comment type="catalytic activity">
    <reaction evidence="2 14">
        <text>2-C-methyl-D-erythritol 4-phosphate + CTP + H(+) = 4-CDP-2-C-methyl-D-erythritol + diphosphate</text>
        <dbReference type="Rhea" id="RHEA:13429"/>
        <dbReference type="ChEBI" id="CHEBI:15378"/>
        <dbReference type="ChEBI" id="CHEBI:33019"/>
        <dbReference type="ChEBI" id="CHEBI:37563"/>
        <dbReference type="ChEBI" id="CHEBI:57823"/>
        <dbReference type="ChEBI" id="CHEBI:58262"/>
        <dbReference type="EC" id="2.7.7.60"/>
    </reaction>
</comment>
<dbReference type="NCBIfam" id="TIGR00453">
    <property type="entry name" value="ispD"/>
    <property type="match status" value="1"/>
</dbReference>
<sequence length="395" mass="40428">MLEPRTAVIVVAAGSGTRLGLGMPKALVQLAGQTLLERALGSVFAMSEPAQVVVVAPADNVEQAEALARSVAGVASEYLNVVAGGATRQESVRAGLGVLLDSVDEVLVHDAARALTPASLFDSVVAAVRESGSGVLPVLPIADTIKEVDDARAVVGTLDRSRLAAAQTPQGFPRAELVSAYFAAAEEHTDDASLFAAAGHPVITVDGDQRAFKVTTVWDLRRAESYIDDSAQPAAASVPVLRTGIGVDVHAFDDDSPLWLGGIYWPGQPGLAGHSDGDALSHAVCDALLSAAGLGDIGGRFGTADDRFAGAHGDVFIAETVRLVTGSGFAISNVAVQIIANRPKLASRRTEIEQRLTQLIGAPVSVSATTSDGLGFTGRGEGVTAIATALVQSVG</sequence>
<feature type="region of interest" description="2-C-methyl-D-erythritol 2,4-cyclodiphosphate synthase" evidence="14">
    <location>
        <begin position="242"/>
        <end position="395"/>
    </location>
</feature>
<feature type="binding site" evidence="14">
    <location>
        <position position="282"/>
    </location>
    <ligand>
        <name>a divalent metal cation</name>
        <dbReference type="ChEBI" id="CHEBI:60240"/>
    </ligand>
</feature>
<evidence type="ECO:0000256" key="2">
    <source>
        <dbReference type="ARBA" id="ARBA00001282"/>
    </source>
</evidence>
<dbReference type="Gene3D" id="3.90.550.10">
    <property type="entry name" value="Spore Coat Polysaccharide Biosynthesis Protein SpsA, Chain A"/>
    <property type="match status" value="1"/>
</dbReference>
<comment type="pathway">
    <text evidence="5 14">Isoprenoid biosynthesis; isopentenyl diphosphate biosynthesis via DXP pathway; isopentenyl diphosphate from 1-deoxy-D-xylulose 5-phosphate: step 2/6.</text>
</comment>
<dbReference type="GO" id="GO:0016114">
    <property type="term" value="P:terpenoid biosynthetic process"/>
    <property type="evidence" value="ECO:0007669"/>
    <property type="project" value="InterPro"/>
</dbReference>
<dbReference type="Proteomes" id="UP000244978">
    <property type="component" value="Unassembled WGS sequence"/>
</dbReference>
<dbReference type="PANTHER" id="PTHR43181:SF1">
    <property type="entry name" value="2-C-METHYL-D-ERYTHRITOL 2,4-CYCLODIPHOSPHATE SYNTHASE, CHLOROPLASTIC"/>
    <property type="match status" value="1"/>
</dbReference>
<evidence type="ECO:0000256" key="9">
    <source>
        <dbReference type="ARBA" id="ARBA00022695"/>
    </source>
</evidence>
<feature type="region of interest" description="2-C-methyl-D-erythritol 4-phosphate cytidylyltransferase" evidence="14">
    <location>
        <begin position="1"/>
        <end position="241"/>
    </location>
</feature>
<dbReference type="Pfam" id="PF01128">
    <property type="entry name" value="IspD"/>
    <property type="match status" value="1"/>
</dbReference>